<evidence type="ECO:0000313" key="2">
    <source>
        <dbReference type="EMBL" id="MEN0645017.1"/>
    </source>
</evidence>
<comment type="caution">
    <text evidence="2">The sequence shown here is derived from an EMBL/GenBank/DDBJ whole genome shotgun (WGS) entry which is preliminary data.</text>
</comment>
<accession>A0ABU9VN13</accession>
<feature type="transmembrane region" description="Helical" evidence="1">
    <location>
        <begin position="60"/>
        <end position="79"/>
    </location>
</feature>
<feature type="transmembrane region" description="Helical" evidence="1">
    <location>
        <begin position="12"/>
        <end position="39"/>
    </location>
</feature>
<dbReference type="Proteomes" id="UP001418796">
    <property type="component" value="Unassembled WGS sequence"/>
</dbReference>
<proteinExistence type="predicted"/>
<organism evidence="2 3">
    <name type="scientific">Alkalicoccobacillus gibsonii</name>
    <dbReference type="NCBI Taxonomy" id="79881"/>
    <lineage>
        <taxon>Bacteria</taxon>
        <taxon>Bacillati</taxon>
        <taxon>Bacillota</taxon>
        <taxon>Bacilli</taxon>
        <taxon>Bacillales</taxon>
        <taxon>Bacillaceae</taxon>
        <taxon>Alkalicoccobacillus</taxon>
    </lineage>
</organism>
<keyword evidence="1" id="KW-1133">Transmembrane helix</keyword>
<gene>
    <name evidence="2" type="ORF">MKY91_17810</name>
</gene>
<dbReference type="EMBL" id="JBCITK010000001">
    <property type="protein sequence ID" value="MEN0645017.1"/>
    <property type="molecule type" value="Genomic_DNA"/>
</dbReference>
<feature type="transmembrane region" description="Helical" evidence="1">
    <location>
        <begin position="85"/>
        <end position="109"/>
    </location>
</feature>
<keyword evidence="1" id="KW-0472">Membrane</keyword>
<evidence type="ECO:0000256" key="1">
    <source>
        <dbReference type="SAM" id="Phobius"/>
    </source>
</evidence>
<keyword evidence="1" id="KW-0812">Transmembrane</keyword>
<keyword evidence="3" id="KW-1185">Reference proteome</keyword>
<protein>
    <submittedName>
        <fullName evidence="2">Uncharacterized protein</fullName>
    </submittedName>
</protein>
<name>A0ABU9VN13_9BACI</name>
<reference evidence="2 3" key="1">
    <citation type="submission" date="2024-03" db="EMBL/GenBank/DDBJ databases">
        <title>Bacilli Hybrid Assemblies.</title>
        <authorList>
            <person name="Kovac J."/>
        </authorList>
    </citation>
    <scope>NUCLEOTIDE SEQUENCE [LARGE SCALE GENOMIC DNA]</scope>
    <source>
        <strain evidence="2 3">FSL R7-0666</strain>
    </source>
</reference>
<sequence>MVSEKTYSILLSIWLIATVYIINGSFFYALFISVAIFVARKIGKGTNLGPGKRIPERRFKLSKVFPIIVGVVIVLLWLVVEVPLWRMLLLTVLLSALALFELIDAYLWYKKDRHASGSH</sequence>
<dbReference type="RefSeq" id="WP_343131630.1">
    <property type="nucleotide sequence ID" value="NZ_JBCITK010000001.1"/>
</dbReference>
<evidence type="ECO:0000313" key="3">
    <source>
        <dbReference type="Proteomes" id="UP001418796"/>
    </source>
</evidence>